<feature type="compositionally biased region" description="Basic residues" evidence="1">
    <location>
        <begin position="734"/>
        <end position="752"/>
    </location>
</feature>
<dbReference type="EC" id="2.4.1.129" evidence="2"/>
<feature type="compositionally biased region" description="Basic and acidic residues" evidence="1">
    <location>
        <begin position="329"/>
        <end position="351"/>
    </location>
</feature>
<keyword evidence="2" id="KW-0808">Transferase</keyword>
<feature type="region of interest" description="Disordered" evidence="1">
    <location>
        <begin position="559"/>
        <end position="776"/>
    </location>
</feature>
<feature type="non-terminal residue" evidence="2">
    <location>
        <position position="1"/>
    </location>
</feature>
<name>A0A6J4KWK1_9ACTN</name>
<feature type="compositionally biased region" description="Basic residues" evidence="1">
    <location>
        <begin position="61"/>
        <end position="70"/>
    </location>
</feature>
<feature type="non-terminal residue" evidence="2">
    <location>
        <position position="776"/>
    </location>
</feature>
<keyword evidence="2" id="KW-0378">Hydrolase</keyword>
<evidence type="ECO:0000313" key="2">
    <source>
        <dbReference type="EMBL" id="CAA9315851.1"/>
    </source>
</evidence>
<keyword evidence="2" id="KW-0328">Glycosyltransferase</keyword>
<dbReference type="EC" id="3.4.-.-" evidence="2"/>
<feature type="compositionally biased region" description="Basic residues" evidence="1">
    <location>
        <begin position="560"/>
        <end position="569"/>
    </location>
</feature>
<dbReference type="EMBL" id="CADCUE010000036">
    <property type="protein sequence ID" value="CAA9315851.1"/>
    <property type="molecule type" value="Genomic_DNA"/>
</dbReference>
<protein>
    <submittedName>
        <fullName evidence="2">Multimodular transpeptidase-transglycosylase</fullName>
        <ecNumber evidence="2">2.4.1.129</ecNumber>
        <ecNumber evidence="2">3.4.-.-</ecNumber>
    </submittedName>
</protein>
<reference evidence="2" key="1">
    <citation type="submission" date="2020-02" db="EMBL/GenBank/DDBJ databases">
        <authorList>
            <person name="Meier V. D."/>
        </authorList>
    </citation>
    <scope>NUCLEOTIDE SEQUENCE</scope>
    <source>
        <strain evidence="2">AVDCRST_MAG16</strain>
    </source>
</reference>
<feature type="region of interest" description="Disordered" evidence="1">
    <location>
        <begin position="270"/>
        <end position="415"/>
    </location>
</feature>
<dbReference type="GO" id="GO:0016787">
    <property type="term" value="F:hydrolase activity"/>
    <property type="evidence" value="ECO:0007669"/>
    <property type="project" value="UniProtKB-KW"/>
</dbReference>
<feature type="compositionally biased region" description="Basic and acidic residues" evidence="1">
    <location>
        <begin position="358"/>
        <end position="367"/>
    </location>
</feature>
<accession>A0A6J4KWK1</accession>
<feature type="compositionally biased region" description="Basic and acidic residues" evidence="1">
    <location>
        <begin position="680"/>
        <end position="728"/>
    </location>
</feature>
<proteinExistence type="predicted"/>
<feature type="compositionally biased region" description="Basic and acidic residues" evidence="1">
    <location>
        <begin position="133"/>
        <end position="143"/>
    </location>
</feature>
<feature type="compositionally biased region" description="Basic residues" evidence="1">
    <location>
        <begin position="193"/>
        <end position="205"/>
    </location>
</feature>
<feature type="compositionally biased region" description="Basic residues" evidence="1">
    <location>
        <begin position="84"/>
        <end position="101"/>
    </location>
</feature>
<gene>
    <name evidence="2" type="ORF">AVDCRST_MAG16-447</name>
</gene>
<evidence type="ECO:0000256" key="1">
    <source>
        <dbReference type="SAM" id="MobiDB-lite"/>
    </source>
</evidence>
<feature type="compositionally biased region" description="Basic and acidic residues" evidence="1">
    <location>
        <begin position="176"/>
        <end position="187"/>
    </location>
</feature>
<feature type="compositionally biased region" description="Basic residues" evidence="1">
    <location>
        <begin position="371"/>
        <end position="385"/>
    </location>
</feature>
<dbReference type="GO" id="GO:0016757">
    <property type="term" value="F:glycosyltransferase activity"/>
    <property type="evidence" value="ECO:0007669"/>
    <property type="project" value="UniProtKB-KW"/>
</dbReference>
<organism evidence="2">
    <name type="scientific">uncultured Frankineae bacterium</name>
    <dbReference type="NCBI Taxonomy" id="437475"/>
    <lineage>
        <taxon>Bacteria</taxon>
        <taxon>Bacillati</taxon>
        <taxon>Actinomycetota</taxon>
        <taxon>Actinomycetes</taxon>
        <taxon>Frankiales</taxon>
        <taxon>environmental samples</taxon>
    </lineage>
</organism>
<feature type="compositionally biased region" description="Low complexity" evidence="1">
    <location>
        <begin position="247"/>
        <end position="257"/>
    </location>
</feature>
<feature type="compositionally biased region" description="Basic residues" evidence="1">
    <location>
        <begin position="586"/>
        <end position="649"/>
    </location>
</feature>
<sequence>VDVEQPLPAPGLRRARERGGGPAARRRRVPRGRWTGPDGEGRRGRVPRPARGAGDLAARPAHPHPGRRRLAAGGALPAEPRQRAAGRHPRAAAPGGHRHGGRALLPPPRRRLQGHDPRGRVQRPGRRGQPGRFDADPAVRQERPAAGGRGEQDPAGRRARGVAGAQDEGGALRPGHRADDEQGRDPRALPQHRLLRQRRLRRRHGGQLLLRQAGAEAQPVRERHPRRHRPEPRALRSRQGAEGPGRHAGAARATGHRAVAHDVGRLHHRAAAGRRGSGGLHPAEAVVHHPSRPERLRGPRRAGAVLLRPHPAHAGVDRRGRGTRRHARGAPERPAGRRSHDPHDPRPEGPARRAAGGRGERAADRHLPPCRLRRGRGGRHRGARHRCGEGHGGQPPLHRVQGPRQHEGQPGHRRLERLPGRLDLQGVRAGGRAAPGLPAGPLAVLAADVHLQGLPEVQRLRTVRAAERRRQRGGHLRHVDRDARVGQHLLRAAARAHGRRGPGLARRVDGRAAVRGRAALGPAQPRWLLRARWQRRQPAGDGRRLRHLRRPRAVLPAARGRVHHRRVGRRAGAAGAEVQPGAGAAGRRHRQLGAARRRHRLDQRPHRPQRVHRPARRGQDRHHQRLQGRLVRRLHPAARDRRVGRRPRRAGAGGQGDGGRPDQRPLLLAGLRRHAPGGDLLRHDEVGARGRGGEELRRAHGPEHGRLGAARAERRRSVDRAGRARPDRGGAVGRGRRAGVRCPRRPGQRRLHPATGRAPGGRRRHGHAVRVERPAL</sequence>
<feature type="region of interest" description="Disordered" evidence="1">
    <location>
        <begin position="1"/>
        <end position="257"/>
    </location>
</feature>
<feature type="compositionally biased region" description="Low complexity" evidence="1">
    <location>
        <begin position="47"/>
        <end position="60"/>
    </location>
</feature>
<dbReference type="AlphaFoldDB" id="A0A6J4KWK1"/>